<feature type="transmembrane region" description="Helical" evidence="1">
    <location>
        <begin position="6"/>
        <end position="28"/>
    </location>
</feature>
<keyword evidence="1" id="KW-1133">Transmembrane helix</keyword>
<accession>A0A3S4RRY1</accession>
<keyword evidence="1" id="KW-0472">Membrane</keyword>
<dbReference type="OrthoDB" id="4641819at2"/>
<protein>
    <recommendedName>
        <fullName evidence="4">Transmembrane protein</fullName>
    </recommendedName>
</protein>
<reference evidence="2 3" key="1">
    <citation type="submission" date="2018-12" db="EMBL/GenBank/DDBJ databases">
        <authorList>
            <consortium name="Pathogen Informatics"/>
        </authorList>
    </citation>
    <scope>NUCLEOTIDE SEQUENCE [LARGE SCALE GENOMIC DNA]</scope>
    <source>
        <strain evidence="2 3">NCTC10437</strain>
    </source>
</reference>
<feature type="transmembrane region" description="Helical" evidence="1">
    <location>
        <begin position="112"/>
        <end position="132"/>
    </location>
</feature>
<dbReference type="EMBL" id="LR134356">
    <property type="protein sequence ID" value="VEG57093.1"/>
    <property type="molecule type" value="Genomic_DNA"/>
</dbReference>
<dbReference type="STRING" id="1791.GCA_001049355_05451"/>
<evidence type="ECO:0000313" key="3">
    <source>
        <dbReference type="Proteomes" id="UP000279306"/>
    </source>
</evidence>
<proteinExistence type="predicted"/>
<feature type="transmembrane region" description="Helical" evidence="1">
    <location>
        <begin position="86"/>
        <end position="106"/>
    </location>
</feature>
<dbReference type="KEGG" id="mauu:NCTC10437_04100"/>
<dbReference type="RefSeq" id="WP_048635283.1">
    <property type="nucleotide sequence ID" value="NZ_CVQQ01000029.1"/>
</dbReference>
<evidence type="ECO:0000256" key="1">
    <source>
        <dbReference type="SAM" id="Phobius"/>
    </source>
</evidence>
<dbReference type="AlphaFoldDB" id="A0A3S4RRY1"/>
<sequence>MTGDPIWLKIALGMVPVLAAIVAGFFALSNTLNKRIERLKNLVEIQKAPDLIDPLNTVANLIYAELGRLERLTSPEGRKTQRGIRAFYCLTPVVYGSLVLSALGIGEPISTTVLAVSSLLGCGIFWITTRAFERRREYFKKRLDKLDAEYQQKLLDKWR</sequence>
<evidence type="ECO:0008006" key="4">
    <source>
        <dbReference type="Google" id="ProtNLM"/>
    </source>
</evidence>
<evidence type="ECO:0000313" key="2">
    <source>
        <dbReference type="EMBL" id="VEG57093.1"/>
    </source>
</evidence>
<organism evidence="2 3">
    <name type="scientific">Mycolicibacterium aurum</name>
    <name type="common">Mycobacterium aurum</name>
    <dbReference type="NCBI Taxonomy" id="1791"/>
    <lineage>
        <taxon>Bacteria</taxon>
        <taxon>Bacillati</taxon>
        <taxon>Actinomycetota</taxon>
        <taxon>Actinomycetes</taxon>
        <taxon>Mycobacteriales</taxon>
        <taxon>Mycobacteriaceae</taxon>
        <taxon>Mycolicibacterium</taxon>
    </lineage>
</organism>
<dbReference type="Proteomes" id="UP000279306">
    <property type="component" value="Chromosome"/>
</dbReference>
<keyword evidence="1" id="KW-0812">Transmembrane</keyword>
<gene>
    <name evidence="2" type="ORF">NCTC10437_04100</name>
</gene>
<name>A0A3S4RRY1_MYCAU</name>
<keyword evidence="3" id="KW-1185">Reference proteome</keyword>